<evidence type="ECO:0000256" key="1">
    <source>
        <dbReference type="ARBA" id="ARBA00022553"/>
    </source>
</evidence>
<dbReference type="EMBL" id="BNAO01000007">
    <property type="protein sequence ID" value="GHG73768.1"/>
    <property type="molecule type" value="Genomic_DNA"/>
</dbReference>
<protein>
    <submittedName>
        <fullName evidence="4">Response regulator</fullName>
    </submittedName>
</protein>
<evidence type="ECO:0000313" key="4">
    <source>
        <dbReference type="EMBL" id="GHG73768.1"/>
    </source>
</evidence>
<dbReference type="Proteomes" id="UP000659697">
    <property type="component" value="Unassembled WGS sequence"/>
</dbReference>
<evidence type="ECO:0000256" key="2">
    <source>
        <dbReference type="PROSITE-ProRule" id="PRU00169"/>
    </source>
</evidence>
<reference evidence="5" key="1">
    <citation type="journal article" date="2019" name="Int. J. Syst. Evol. Microbiol.">
        <title>The Global Catalogue of Microorganisms (GCM) 10K type strain sequencing project: providing services to taxonomists for standard genome sequencing and annotation.</title>
        <authorList>
            <consortium name="The Broad Institute Genomics Platform"/>
            <consortium name="The Broad Institute Genome Sequencing Center for Infectious Disease"/>
            <person name="Wu L."/>
            <person name="Ma J."/>
        </authorList>
    </citation>
    <scope>NUCLEOTIDE SEQUENCE [LARGE SCALE GENOMIC DNA]</scope>
    <source>
        <strain evidence="5">CGMCC 1.7003</strain>
    </source>
</reference>
<dbReference type="Gene3D" id="3.40.50.2300">
    <property type="match status" value="1"/>
</dbReference>
<dbReference type="RefSeq" id="WP_189433539.1">
    <property type="nucleotide sequence ID" value="NZ_BNAO01000007.1"/>
</dbReference>
<dbReference type="SUPFAM" id="SSF52172">
    <property type="entry name" value="CheY-like"/>
    <property type="match status" value="1"/>
</dbReference>
<sequence>MALQRVMHVEDDESIRAVAEIALIDVAGFDLLSCDSGQSALAQVEAFSPQLILLDVMMPQMDGLQTLAALRQLPKLAQVPVVFMTAKIQQVEKQQYLDAGAIAVIDKPFDPMLLGETLTTLYQAYQADSIQHLS</sequence>
<feature type="modified residue" description="4-aspartylphosphate" evidence="2">
    <location>
        <position position="55"/>
    </location>
</feature>
<dbReference type="InterPro" id="IPR050595">
    <property type="entry name" value="Bact_response_regulator"/>
</dbReference>
<evidence type="ECO:0000259" key="3">
    <source>
        <dbReference type="PROSITE" id="PS50110"/>
    </source>
</evidence>
<dbReference type="PANTHER" id="PTHR44591:SF3">
    <property type="entry name" value="RESPONSE REGULATORY DOMAIN-CONTAINING PROTEIN"/>
    <property type="match status" value="1"/>
</dbReference>
<keyword evidence="1 2" id="KW-0597">Phosphoprotein</keyword>
<proteinExistence type="predicted"/>
<dbReference type="SMART" id="SM00448">
    <property type="entry name" value="REC"/>
    <property type="match status" value="1"/>
</dbReference>
<keyword evidence="5" id="KW-1185">Reference proteome</keyword>
<dbReference type="Pfam" id="PF00072">
    <property type="entry name" value="Response_reg"/>
    <property type="match status" value="1"/>
</dbReference>
<organism evidence="4 5">
    <name type="scientific">Alishewanella longhuensis</name>
    <dbReference type="NCBI Taxonomy" id="1091037"/>
    <lineage>
        <taxon>Bacteria</taxon>
        <taxon>Pseudomonadati</taxon>
        <taxon>Pseudomonadota</taxon>
        <taxon>Gammaproteobacteria</taxon>
        <taxon>Alteromonadales</taxon>
        <taxon>Alteromonadaceae</taxon>
        <taxon>Alishewanella</taxon>
    </lineage>
</organism>
<feature type="domain" description="Response regulatory" evidence="3">
    <location>
        <begin position="5"/>
        <end position="122"/>
    </location>
</feature>
<dbReference type="PROSITE" id="PS50110">
    <property type="entry name" value="RESPONSE_REGULATORY"/>
    <property type="match status" value="1"/>
</dbReference>
<name>A0ABQ3L2H0_9ALTE</name>
<comment type="caution">
    <text evidence="4">The sequence shown here is derived from an EMBL/GenBank/DDBJ whole genome shotgun (WGS) entry which is preliminary data.</text>
</comment>
<gene>
    <name evidence="4" type="ORF">GCM10010919_26890</name>
</gene>
<dbReference type="InterPro" id="IPR011006">
    <property type="entry name" value="CheY-like_superfamily"/>
</dbReference>
<dbReference type="PANTHER" id="PTHR44591">
    <property type="entry name" value="STRESS RESPONSE REGULATOR PROTEIN 1"/>
    <property type="match status" value="1"/>
</dbReference>
<dbReference type="InterPro" id="IPR001789">
    <property type="entry name" value="Sig_transdc_resp-reg_receiver"/>
</dbReference>
<evidence type="ECO:0000313" key="5">
    <source>
        <dbReference type="Proteomes" id="UP000659697"/>
    </source>
</evidence>
<accession>A0ABQ3L2H0</accession>